<name>A0AA38LRK1_9TREE</name>
<dbReference type="GO" id="GO:0034431">
    <property type="term" value="F:bis(5'-adenosyl)-hexaphosphatase activity"/>
    <property type="evidence" value="ECO:0007669"/>
    <property type="project" value="TreeGrafter"/>
</dbReference>
<dbReference type="Gene3D" id="3.90.79.10">
    <property type="entry name" value="Nucleoside Triphosphate Pyrophosphohydrolase"/>
    <property type="match status" value="1"/>
</dbReference>
<keyword evidence="2 4" id="KW-0378">Hydrolase</keyword>
<reference evidence="4" key="1">
    <citation type="journal article" date="2022" name="G3 (Bethesda)">
        <title>High quality genome of the basidiomycete yeast Dioszegia hungarica PDD-24b-2 isolated from cloud water.</title>
        <authorList>
            <person name="Jarrige D."/>
            <person name="Haridas S."/>
            <person name="Bleykasten-Grosshans C."/>
            <person name="Joly M."/>
            <person name="Nadalig T."/>
            <person name="Sancelme M."/>
            <person name="Vuilleumier S."/>
            <person name="Grigoriev I.V."/>
            <person name="Amato P."/>
            <person name="Bringel F."/>
        </authorList>
    </citation>
    <scope>NUCLEOTIDE SEQUENCE</scope>
    <source>
        <strain evidence="4">PDD-24b-2</strain>
    </source>
</reference>
<gene>
    <name evidence="4" type="ORF">MKK02DRAFT_40852</name>
</gene>
<dbReference type="InterPro" id="IPR020084">
    <property type="entry name" value="NUDIX_hydrolase_CS"/>
</dbReference>
<keyword evidence="5" id="KW-1185">Reference proteome</keyword>
<feature type="domain" description="Nudix hydrolase" evidence="3">
    <location>
        <begin position="9"/>
        <end position="147"/>
    </location>
</feature>
<dbReference type="GO" id="GO:0005737">
    <property type="term" value="C:cytoplasm"/>
    <property type="evidence" value="ECO:0007669"/>
    <property type="project" value="TreeGrafter"/>
</dbReference>
<dbReference type="GO" id="GO:1901909">
    <property type="term" value="P:diadenosine hexaphosphate catabolic process"/>
    <property type="evidence" value="ECO:0007669"/>
    <property type="project" value="TreeGrafter"/>
</dbReference>
<dbReference type="GO" id="GO:0005634">
    <property type="term" value="C:nucleus"/>
    <property type="evidence" value="ECO:0007669"/>
    <property type="project" value="TreeGrafter"/>
</dbReference>
<dbReference type="AlphaFoldDB" id="A0AA38LRK1"/>
<dbReference type="GO" id="GO:0046872">
    <property type="term" value="F:metal ion binding"/>
    <property type="evidence" value="ECO:0007669"/>
    <property type="project" value="UniProtKB-KW"/>
</dbReference>
<dbReference type="GO" id="GO:1901911">
    <property type="term" value="P:adenosine 5'-(hexahydrogen pentaphosphate) catabolic process"/>
    <property type="evidence" value="ECO:0007669"/>
    <property type="project" value="TreeGrafter"/>
</dbReference>
<dbReference type="PROSITE" id="PS00893">
    <property type="entry name" value="NUDIX_BOX"/>
    <property type="match status" value="1"/>
</dbReference>
<evidence type="ECO:0000313" key="5">
    <source>
        <dbReference type="Proteomes" id="UP001164286"/>
    </source>
</evidence>
<dbReference type="PANTHER" id="PTHR12629">
    <property type="entry name" value="DIPHOSPHOINOSITOL POLYPHOSPHATE PHOSPHOHYDROLASE"/>
    <property type="match status" value="1"/>
</dbReference>
<dbReference type="PANTHER" id="PTHR12629:SF0">
    <property type="entry name" value="DIPHOSPHOINOSITOL-POLYPHOSPHATE DIPHOSPHATASE"/>
    <property type="match status" value="1"/>
</dbReference>
<dbReference type="GO" id="GO:0008486">
    <property type="term" value="F:diphosphoinositol-polyphosphate diphosphatase activity"/>
    <property type="evidence" value="ECO:0007669"/>
    <property type="project" value="TreeGrafter"/>
</dbReference>
<dbReference type="InterPro" id="IPR015797">
    <property type="entry name" value="NUDIX_hydrolase-like_dom_sf"/>
</dbReference>
<dbReference type="GeneID" id="77730508"/>
<dbReference type="GO" id="GO:0000298">
    <property type="term" value="F:endopolyphosphatase activity"/>
    <property type="evidence" value="ECO:0007669"/>
    <property type="project" value="TreeGrafter"/>
</dbReference>
<organism evidence="4 5">
    <name type="scientific">Dioszegia hungarica</name>
    <dbReference type="NCBI Taxonomy" id="4972"/>
    <lineage>
        <taxon>Eukaryota</taxon>
        <taxon>Fungi</taxon>
        <taxon>Dikarya</taxon>
        <taxon>Basidiomycota</taxon>
        <taxon>Agaricomycotina</taxon>
        <taxon>Tremellomycetes</taxon>
        <taxon>Tremellales</taxon>
        <taxon>Bulleribasidiaceae</taxon>
        <taxon>Dioszegia</taxon>
    </lineage>
</organism>
<dbReference type="GO" id="GO:0034432">
    <property type="term" value="F:bis(5'-adenosyl)-pentaphosphatase activity"/>
    <property type="evidence" value="ECO:0007669"/>
    <property type="project" value="TreeGrafter"/>
</dbReference>
<dbReference type="InterPro" id="IPR000086">
    <property type="entry name" value="NUDIX_hydrolase_dom"/>
</dbReference>
<evidence type="ECO:0000256" key="2">
    <source>
        <dbReference type="ARBA" id="ARBA00022801"/>
    </source>
</evidence>
<protein>
    <submittedName>
        <fullName evidence="4">NUDIX hydrolase domain-like protein</fullName>
    </submittedName>
</protein>
<dbReference type="GO" id="GO:1901907">
    <property type="term" value="P:diadenosine pentaphosphate catabolic process"/>
    <property type="evidence" value="ECO:0007669"/>
    <property type="project" value="TreeGrafter"/>
</dbReference>
<dbReference type="PROSITE" id="PS51462">
    <property type="entry name" value="NUDIX"/>
    <property type="match status" value="1"/>
</dbReference>
<dbReference type="SUPFAM" id="SSF55811">
    <property type="entry name" value="Nudix"/>
    <property type="match status" value="1"/>
</dbReference>
<evidence type="ECO:0000256" key="1">
    <source>
        <dbReference type="ARBA" id="ARBA00022723"/>
    </source>
</evidence>
<keyword evidence="1" id="KW-0479">Metal-binding</keyword>
<dbReference type="RefSeq" id="XP_052942325.1">
    <property type="nucleotide sequence ID" value="XM_053091303.1"/>
</dbReference>
<accession>A0AA38LRK1</accession>
<dbReference type="Proteomes" id="UP001164286">
    <property type="component" value="Unassembled WGS sequence"/>
</dbReference>
<dbReference type="EMBL" id="JAKWFO010000014">
    <property type="protein sequence ID" value="KAI9632548.1"/>
    <property type="molecule type" value="Genomic_DNA"/>
</dbReference>
<proteinExistence type="predicted"/>
<comment type="caution">
    <text evidence="4">The sequence shown here is derived from an EMBL/GenBank/DDBJ whole genome shotgun (WGS) entry which is preliminary data.</text>
</comment>
<dbReference type="Pfam" id="PF00293">
    <property type="entry name" value="NUDIX"/>
    <property type="match status" value="1"/>
</dbReference>
<evidence type="ECO:0000259" key="3">
    <source>
        <dbReference type="PROSITE" id="PS51462"/>
    </source>
</evidence>
<sequence>MGADKCDKPQREVAVSIIYDQSTSRILMVTRRKHPKIWILPQGGVEPGESSGQAAIRESWEEAGCPRHLDPPPKLLSLDLEPEASKRYNVYWHIHVIHTTEDAVNSTTDWPERGERDRAWFSVPDAITKICEWYIDEKPVASPDTMEDVGALAAKMEKKSAKRSLKGGAMETALKAFIEDQAGATRGGLAVKAS</sequence>
<evidence type="ECO:0000313" key="4">
    <source>
        <dbReference type="EMBL" id="KAI9632548.1"/>
    </source>
</evidence>
<dbReference type="GO" id="GO:0071543">
    <property type="term" value="P:diphosphoinositol polyphosphate metabolic process"/>
    <property type="evidence" value="ECO:0007669"/>
    <property type="project" value="TreeGrafter"/>
</dbReference>